<dbReference type="InterPro" id="IPR002010">
    <property type="entry name" value="T3SS_IM_R"/>
</dbReference>
<dbReference type="PANTHER" id="PTHR30065:SF1">
    <property type="entry name" value="SURFACE PRESENTATION OF ANTIGENS PROTEIN SPAR"/>
    <property type="match status" value="1"/>
</dbReference>
<reference evidence="8 9" key="1">
    <citation type="journal article" date="2010" name="J. Bacteriol.">
        <title>Complete genome sequence of the aerobic facultative methanotroph Methylocella silvestris BL2.</title>
        <authorList>
            <person name="Chen Y."/>
            <person name="Crombie A."/>
            <person name="Rahman M.T."/>
            <person name="Dedysh S.N."/>
            <person name="Liesack W."/>
            <person name="Stott M.B."/>
            <person name="Alam M."/>
            <person name="Theisen A.R."/>
            <person name="Murrell J.C."/>
            <person name="Dunfield P.F."/>
        </authorList>
    </citation>
    <scope>NUCLEOTIDE SEQUENCE [LARGE SCALE GENOMIC DNA]</scope>
    <source>
        <strain evidence="9">DSM 15510 / CIP 108128 / LMG 27833 / NCIMB 13906 / BL2</strain>
    </source>
</reference>
<dbReference type="GO" id="GO:0006605">
    <property type="term" value="P:protein targeting"/>
    <property type="evidence" value="ECO:0007669"/>
    <property type="project" value="InterPro"/>
</dbReference>
<evidence type="ECO:0000313" key="8">
    <source>
        <dbReference type="EMBL" id="ACK49033.1"/>
    </source>
</evidence>
<keyword evidence="4 7" id="KW-0812">Transmembrane</keyword>
<protein>
    <submittedName>
        <fullName evidence="8">Type III secretion system inner membrane R protein</fullName>
    </submittedName>
</protein>
<feature type="transmembrane region" description="Helical" evidence="7">
    <location>
        <begin position="123"/>
        <end position="142"/>
    </location>
</feature>
<dbReference type="STRING" id="395965.Msil_0050"/>
<feature type="transmembrane region" description="Helical" evidence="7">
    <location>
        <begin position="92"/>
        <end position="111"/>
    </location>
</feature>
<dbReference type="Proteomes" id="UP000002257">
    <property type="component" value="Chromosome"/>
</dbReference>
<sequence length="249" mass="26251">MIGSNAVLTAFVLFCRIGACLMIMPGISSARIPVRVRLFVGFAITLGLTPILSDEVGPKISAESPFILVQTILSESLIGGLIGFLGRIFFGALDALANAIAMAIGLSSPLAPPTDDNEPAPAIVSLISLGALVLFFLTNLHWEVLRGLLASYSVWPVSGLFEARLGLVEIGNSLARSFALALRVSSPFIVYALIVNLAIGIASRFAPQIPIYFITVPAVAAGGLFLLYITCRSLLELFVAGFSLWLASG</sequence>
<feature type="transmembrane region" description="Helical" evidence="7">
    <location>
        <begin position="180"/>
        <end position="203"/>
    </location>
</feature>
<name>B8EL38_METSB</name>
<dbReference type="eggNOG" id="COG1684">
    <property type="taxonomic scope" value="Bacteria"/>
</dbReference>
<evidence type="ECO:0000256" key="3">
    <source>
        <dbReference type="ARBA" id="ARBA00022475"/>
    </source>
</evidence>
<evidence type="ECO:0000256" key="4">
    <source>
        <dbReference type="ARBA" id="ARBA00022692"/>
    </source>
</evidence>
<organism evidence="8 9">
    <name type="scientific">Methylocella silvestris (strain DSM 15510 / CIP 108128 / LMG 27833 / NCIMB 13906 / BL2)</name>
    <dbReference type="NCBI Taxonomy" id="395965"/>
    <lineage>
        <taxon>Bacteria</taxon>
        <taxon>Pseudomonadati</taxon>
        <taxon>Pseudomonadota</taxon>
        <taxon>Alphaproteobacteria</taxon>
        <taxon>Hyphomicrobiales</taxon>
        <taxon>Beijerinckiaceae</taxon>
        <taxon>Methylocella</taxon>
    </lineage>
</organism>
<dbReference type="PRINTS" id="PR00953">
    <property type="entry name" value="TYPE3IMRPROT"/>
</dbReference>
<evidence type="ECO:0000256" key="7">
    <source>
        <dbReference type="SAM" id="Phobius"/>
    </source>
</evidence>
<dbReference type="GO" id="GO:0005886">
    <property type="term" value="C:plasma membrane"/>
    <property type="evidence" value="ECO:0007669"/>
    <property type="project" value="UniProtKB-SubCell"/>
</dbReference>
<keyword evidence="9" id="KW-1185">Reference proteome</keyword>
<feature type="transmembrane region" description="Helical" evidence="7">
    <location>
        <begin position="6"/>
        <end position="24"/>
    </location>
</feature>
<dbReference type="PANTHER" id="PTHR30065">
    <property type="entry name" value="FLAGELLAR BIOSYNTHETIC PROTEIN FLIR"/>
    <property type="match status" value="1"/>
</dbReference>
<evidence type="ECO:0000256" key="6">
    <source>
        <dbReference type="ARBA" id="ARBA00023136"/>
    </source>
</evidence>
<gene>
    <name evidence="8" type="ordered locus">Msil_0050</name>
</gene>
<accession>B8EL38</accession>
<keyword evidence="6 7" id="KW-0472">Membrane</keyword>
<evidence type="ECO:0000256" key="5">
    <source>
        <dbReference type="ARBA" id="ARBA00022989"/>
    </source>
</evidence>
<dbReference type="AlphaFoldDB" id="B8EL38"/>
<dbReference type="KEGG" id="msl:Msil_0050"/>
<comment type="subcellular location">
    <subcellularLocation>
        <location evidence="1">Cell membrane</location>
        <topology evidence="1">Multi-pass membrane protein</topology>
    </subcellularLocation>
</comment>
<feature type="transmembrane region" description="Helical" evidence="7">
    <location>
        <begin position="209"/>
        <end position="229"/>
    </location>
</feature>
<keyword evidence="3" id="KW-1003">Cell membrane</keyword>
<feature type="transmembrane region" description="Helical" evidence="7">
    <location>
        <begin position="36"/>
        <end position="53"/>
    </location>
</feature>
<proteinExistence type="inferred from homology"/>
<keyword evidence="5 7" id="KW-1133">Transmembrane helix</keyword>
<evidence type="ECO:0000256" key="2">
    <source>
        <dbReference type="ARBA" id="ARBA00009772"/>
    </source>
</evidence>
<dbReference type="HOGENOM" id="CLU_063626_3_1_5"/>
<evidence type="ECO:0000313" key="9">
    <source>
        <dbReference type="Proteomes" id="UP000002257"/>
    </source>
</evidence>
<feature type="transmembrane region" description="Helical" evidence="7">
    <location>
        <begin position="65"/>
        <end position="85"/>
    </location>
</feature>
<dbReference type="Pfam" id="PF01311">
    <property type="entry name" value="Bac_export_1"/>
    <property type="match status" value="1"/>
</dbReference>
<evidence type="ECO:0000256" key="1">
    <source>
        <dbReference type="ARBA" id="ARBA00004651"/>
    </source>
</evidence>
<dbReference type="EMBL" id="CP001280">
    <property type="protein sequence ID" value="ACK49033.1"/>
    <property type="molecule type" value="Genomic_DNA"/>
</dbReference>
<comment type="similarity">
    <text evidence="2">Belongs to the FliR/MopE/SpaR family.</text>
</comment>